<keyword evidence="8" id="KW-0333">Golgi apparatus</keyword>
<dbReference type="GO" id="GO:0000139">
    <property type="term" value="C:Golgi membrane"/>
    <property type="evidence" value="ECO:0007669"/>
    <property type="project" value="UniProtKB-SubCell"/>
</dbReference>
<feature type="transmembrane region" description="Helical" evidence="11">
    <location>
        <begin position="134"/>
        <end position="158"/>
    </location>
</feature>
<evidence type="ECO:0000256" key="9">
    <source>
        <dbReference type="ARBA" id="ARBA00023136"/>
    </source>
</evidence>
<dbReference type="PANTHER" id="PTHR47549">
    <property type="entry name" value="GOLGI APPARATUS MEMBRANE PROTEIN TVP38-RELATED"/>
    <property type="match status" value="1"/>
</dbReference>
<keyword evidence="9 11" id="KW-0472">Membrane</keyword>
<organism evidence="13 14">
    <name type="scientific">Mycena chlorophos</name>
    <name type="common">Agaric fungus</name>
    <name type="synonym">Agaricus chlorophos</name>
    <dbReference type="NCBI Taxonomy" id="658473"/>
    <lineage>
        <taxon>Eukaryota</taxon>
        <taxon>Fungi</taxon>
        <taxon>Dikarya</taxon>
        <taxon>Basidiomycota</taxon>
        <taxon>Agaricomycotina</taxon>
        <taxon>Agaricomycetes</taxon>
        <taxon>Agaricomycetidae</taxon>
        <taxon>Agaricales</taxon>
        <taxon>Marasmiineae</taxon>
        <taxon>Mycenaceae</taxon>
        <taxon>Mycena</taxon>
    </lineage>
</organism>
<comment type="subcellular location">
    <subcellularLocation>
        <location evidence="2">Golgi apparatus membrane</location>
        <topology evidence="2">Multi-pass membrane protein</topology>
    </subcellularLocation>
</comment>
<feature type="compositionally biased region" description="Pro residues" evidence="10">
    <location>
        <begin position="68"/>
        <end position="81"/>
    </location>
</feature>
<dbReference type="EMBL" id="JACAZE010000010">
    <property type="protein sequence ID" value="KAF7305543.1"/>
    <property type="molecule type" value="Genomic_DNA"/>
</dbReference>
<comment type="similarity">
    <text evidence="3">Belongs to the TVP38/TMEM64 family.</text>
</comment>
<evidence type="ECO:0000256" key="6">
    <source>
        <dbReference type="ARBA" id="ARBA00022692"/>
    </source>
</evidence>
<feature type="compositionally biased region" description="Low complexity" evidence="10">
    <location>
        <begin position="50"/>
        <end position="61"/>
    </location>
</feature>
<accession>A0A8H6SUK6</accession>
<evidence type="ECO:0000256" key="3">
    <source>
        <dbReference type="ARBA" id="ARBA00008640"/>
    </source>
</evidence>
<dbReference type="InterPro" id="IPR032816">
    <property type="entry name" value="VTT_dom"/>
</dbReference>
<keyword evidence="7 11" id="KW-1133">Transmembrane helix</keyword>
<keyword evidence="14" id="KW-1185">Reference proteome</keyword>
<protein>
    <recommendedName>
        <fullName evidence="4">Golgi apparatus membrane protein TVP38</fullName>
    </recommendedName>
    <alternativeName>
        <fullName evidence="5">Golgi apparatus membrane protein tvp38</fullName>
    </alternativeName>
</protein>
<evidence type="ECO:0000259" key="12">
    <source>
        <dbReference type="Pfam" id="PF09335"/>
    </source>
</evidence>
<evidence type="ECO:0000256" key="5">
    <source>
        <dbReference type="ARBA" id="ARBA00020673"/>
    </source>
</evidence>
<gene>
    <name evidence="13" type="ORF">HMN09_00807200</name>
</gene>
<sequence>MSYADPYAQPRPQRDYLYMPMPAHTHTRGDLSVGQSVNTLADEEDERFLPPQAQGQSQSQARLYDPPQAYPPNYPGVPRTPSPTVSEYHALNGTKEPATTRQTTIKYAVIAVLVAITVVLTLEENNILNALKPATNWLSGHAAGPIIIIAIFVVISFPPLFGHEIVALLAGITWSLPAAFGIVAAGTLLGEIANFLVFKLFCTARAEKLQQNKLSYALLAHVIREGGFLIALIVRYSAVPAHFSTVIFSTCGMPFLTFLAAAVLSLPKPLVPVYIGYATLHVSKTSKTIERVVLAISVVVTIVALRYIQAQEKKATPEVVYLRRKARQAKMLQGVYDPTKGTAAIV</sequence>
<dbReference type="PANTHER" id="PTHR47549:SF2">
    <property type="entry name" value="GOLGI APPARATUS MEMBRANE PROTEIN TVP38"/>
    <property type="match status" value="1"/>
</dbReference>
<dbReference type="AlphaFoldDB" id="A0A8H6SUK6"/>
<feature type="region of interest" description="Disordered" evidence="10">
    <location>
        <begin position="49"/>
        <end position="85"/>
    </location>
</feature>
<keyword evidence="6 11" id="KW-0812">Transmembrane</keyword>
<dbReference type="Proteomes" id="UP000613580">
    <property type="component" value="Unassembled WGS sequence"/>
</dbReference>
<evidence type="ECO:0000256" key="11">
    <source>
        <dbReference type="SAM" id="Phobius"/>
    </source>
</evidence>
<feature type="transmembrane region" description="Helical" evidence="11">
    <location>
        <begin position="246"/>
        <end position="267"/>
    </location>
</feature>
<proteinExistence type="inferred from homology"/>
<dbReference type="InterPro" id="IPR051076">
    <property type="entry name" value="Golgi_membrane_TVP38/TMEM64"/>
</dbReference>
<evidence type="ECO:0000313" key="13">
    <source>
        <dbReference type="EMBL" id="KAF7305543.1"/>
    </source>
</evidence>
<evidence type="ECO:0000256" key="1">
    <source>
        <dbReference type="ARBA" id="ARBA00002978"/>
    </source>
</evidence>
<evidence type="ECO:0000256" key="2">
    <source>
        <dbReference type="ARBA" id="ARBA00004653"/>
    </source>
</evidence>
<feature type="transmembrane region" description="Helical" evidence="11">
    <location>
        <begin position="288"/>
        <end position="308"/>
    </location>
</feature>
<evidence type="ECO:0000256" key="7">
    <source>
        <dbReference type="ARBA" id="ARBA00022989"/>
    </source>
</evidence>
<name>A0A8H6SUK6_MYCCL</name>
<comment type="caution">
    <text evidence="13">The sequence shown here is derived from an EMBL/GenBank/DDBJ whole genome shotgun (WGS) entry which is preliminary data.</text>
</comment>
<dbReference type="Pfam" id="PF09335">
    <property type="entry name" value="VTT_dom"/>
    <property type="match status" value="1"/>
</dbReference>
<comment type="function">
    <text evidence="1">Golgi membrane protein involved in vesicular trafficking and spindle migration.</text>
</comment>
<evidence type="ECO:0000256" key="4">
    <source>
        <dbReference type="ARBA" id="ARBA00013533"/>
    </source>
</evidence>
<evidence type="ECO:0000313" key="14">
    <source>
        <dbReference type="Proteomes" id="UP000613580"/>
    </source>
</evidence>
<evidence type="ECO:0000256" key="10">
    <source>
        <dbReference type="SAM" id="MobiDB-lite"/>
    </source>
</evidence>
<reference evidence="13" key="1">
    <citation type="submission" date="2020-05" db="EMBL/GenBank/DDBJ databases">
        <title>Mycena genomes resolve the evolution of fungal bioluminescence.</title>
        <authorList>
            <person name="Tsai I.J."/>
        </authorList>
    </citation>
    <scope>NUCLEOTIDE SEQUENCE</scope>
    <source>
        <strain evidence="13">110903Hualien_Pintung</strain>
    </source>
</reference>
<feature type="domain" description="VTT" evidence="12">
    <location>
        <begin position="163"/>
        <end position="277"/>
    </location>
</feature>
<evidence type="ECO:0000256" key="8">
    <source>
        <dbReference type="ARBA" id="ARBA00023034"/>
    </source>
</evidence>
<feature type="transmembrane region" description="Helical" evidence="11">
    <location>
        <begin position="104"/>
        <end position="122"/>
    </location>
</feature>
<dbReference type="OrthoDB" id="166803at2759"/>